<comment type="caution">
    <text evidence="2">The sequence shown here is derived from an EMBL/GenBank/DDBJ whole genome shotgun (WGS) entry which is preliminary data.</text>
</comment>
<reference evidence="2 3" key="1">
    <citation type="journal article" date="2024" name="IMA Fungus">
        <title>IMA Genome - F19 : A genome assembly and annotation guide to empower mycologists, including annotated draft genome sequences of Ceratocystis pirilliformis, Diaporthe australafricana, Fusarium ophioides, Paecilomyces lecythidis, and Sporothrix stenoceras.</title>
        <authorList>
            <person name="Aylward J."/>
            <person name="Wilson A.M."/>
            <person name="Visagie C.M."/>
            <person name="Spraker J."/>
            <person name="Barnes I."/>
            <person name="Buitendag C."/>
            <person name="Ceriani C."/>
            <person name="Del Mar Angel L."/>
            <person name="du Plessis D."/>
            <person name="Fuchs T."/>
            <person name="Gasser K."/>
            <person name="Kramer D."/>
            <person name="Li W."/>
            <person name="Munsamy K."/>
            <person name="Piso A."/>
            <person name="Price J.L."/>
            <person name="Sonnekus B."/>
            <person name="Thomas C."/>
            <person name="van der Nest A."/>
            <person name="van Dijk A."/>
            <person name="van Heerden A."/>
            <person name="van Vuuren N."/>
            <person name="Yilmaz N."/>
            <person name="Duong T.A."/>
            <person name="van der Merwe N.A."/>
            <person name="Wingfield M.J."/>
            <person name="Wingfield B.D."/>
        </authorList>
    </citation>
    <scope>NUCLEOTIDE SEQUENCE [LARGE SCALE GENOMIC DNA]</scope>
    <source>
        <strain evidence="2 3">CMW 18300</strain>
    </source>
</reference>
<proteinExistence type="predicted"/>
<protein>
    <recommendedName>
        <fullName evidence="1">2EXR domain-containing protein</fullName>
    </recommendedName>
</protein>
<feature type="domain" description="2EXR" evidence="1">
    <location>
        <begin position="3"/>
        <end position="70"/>
    </location>
</feature>
<accession>A0ABR3XYW1</accession>
<name>A0ABR3XYW1_9PEZI</name>
<sequence length="299" mass="34620">MDFHLFQQLPAELRQMIWECAIHELRPICRVVGPPSWQRDHRPRVRLITYEDFTLRCVNRESRDALRRLGRLSPSRNYEPESDALYVGDYDDCRALVTPAATEIRHIALSSHFCYEVLKIRGLRRRRGFDELGWPHGLWVTFLSMPEAHVFVDALKSCHNLETITVVFPLLEGSMPHFADKSDLERRPSFLQTVPYSETQNIRIRGHHSYTTWLRGGSNTLRRCLGPFIKDVNERCQKDIELLFGDDDPRRAITVHAGVLQHLEGPSADERKLSSIYKVTEEMGEEEKNRSANEGGKQA</sequence>
<dbReference type="EMBL" id="JAWRVE010000006">
    <property type="protein sequence ID" value="KAL1881206.1"/>
    <property type="molecule type" value="Genomic_DNA"/>
</dbReference>
<dbReference type="InterPro" id="IPR045518">
    <property type="entry name" value="2EXR"/>
</dbReference>
<evidence type="ECO:0000313" key="3">
    <source>
        <dbReference type="Proteomes" id="UP001583177"/>
    </source>
</evidence>
<keyword evidence="3" id="KW-1185">Reference proteome</keyword>
<dbReference type="PANTHER" id="PTHR35910">
    <property type="entry name" value="2EXR DOMAIN-CONTAINING PROTEIN"/>
    <property type="match status" value="1"/>
</dbReference>
<dbReference type="Pfam" id="PF20150">
    <property type="entry name" value="2EXR"/>
    <property type="match status" value="1"/>
</dbReference>
<organism evidence="2 3">
    <name type="scientific">Diaporthe australafricana</name>
    <dbReference type="NCBI Taxonomy" id="127596"/>
    <lineage>
        <taxon>Eukaryota</taxon>
        <taxon>Fungi</taxon>
        <taxon>Dikarya</taxon>
        <taxon>Ascomycota</taxon>
        <taxon>Pezizomycotina</taxon>
        <taxon>Sordariomycetes</taxon>
        <taxon>Sordariomycetidae</taxon>
        <taxon>Diaporthales</taxon>
        <taxon>Diaporthaceae</taxon>
        <taxon>Diaporthe</taxon>
    </lineage>
</organism>
<evidence type="ECO:0000313" key="2">
    <source>
        <dbReference type="EMBL" id="KAL1881206.1"/>
    </source>
</evidence>
<dbReference type="PANTHER" id="PTHR35910:SF6">
    <property type="entry name" value="2EXR DOMAIN-CONTAINING PROTEIN"/>
    <property type="match status" value="1"/>
</dbReference>
<gene>
    <name evidence="2" type="ORF">Daus18300_001057</name>
</gene>
<evidence type="ECO:0000259" key="1">
    <source>
        <dbReference type="Pfam" id="PF20150"/>
    </source>
</evidence>
<dbReference type="Proteomes" id="UP001583177">
    <property type="component" value="Unassembled WGS sequence"/>
</dbReference>